<feature type="region of interest" description="Disordered" evidence="1">
    <location>
        <begin position="333"/>
        <end position="356"/>
    </location>
</feature>
<proteinExistence type="predicted"/>
<feature type="non-terminal residue" evidence="2">
    <location>
        <position position="356"/>
    </location>
</feature>
<feature type="compositionally biased region" description="Polar residues" evidence="1">
    <location>
        <begin position="188"/>
        <end position="197"/>
    </location>
</feature>
<dbReference type="EMBL" id="JH688028">
    <property type="protein sequence ID" value="EJD33992.1"/>
    <property type="molecule type" value="Genomic_DNA"/>
</dbReference>
<organism evidence="2 3">
    <name type="scientific">Auricularia subglabra (strain TFB-10046 / SS5)</name>
    <name type="common">White-rot fungus</name>
    <name type="synonym">Auricularia delicata (strain TFB10046)</name>
    <dbReference type="NCBI Taxonomy" id="717982"/>
    <lineage>
        <taxon>Eukaryota</taxon>
        <taxon>Fungi</taxon>
        <taxon>Dikarya</taxon>
        <taxon>Basidiomycota</taxon>
        <taxon>Agaricomycotina</taxon>
        <taxon>Agaricomycetes</taxon>
        <taxon>Auriculariales</taxon>
        <taxon>Auriculariaceae</taxon>
        <taxon>Auricularia</taxon>
    </lineage>
</organism>
<dbReference type="KEGG" id="adl:AURDEDRAFT_131400"/>
<feature type="compositionally biased region" description="Basic and acidic residues" evidence="1">
    <location>
        <begin position="106"/>
        <end position="119"/>
    </location>
</feature>
<evidence type="ECO:0000313" key="2">
    <source>
        <dbReference type="EMBL" id="EJD33992.1"/>
    </source>
</evidence>
<keyword evidence="3" id="KW-1185">Reference proteome</keyword>
<protein>
    <submittedName>
        <fullName evidence="2">Uncharacterized protein</fullName>
    </submittedName>
</protein>
<evidence type="ECO:0000256" key="1">
    <source>
        <dbReference type="SAM" id="MobiDB-lite"/>
    </source>
</evidence>
<name>J0WNP9_AURST</name>
<dbReference type="InParanoid" id="J0WNP9"/>
<gene>
    <name evidence="2" type="ORF">AURDEDRAFT_131400</name>
</gene>
<reference evidence="3" key="1">
    <citation type="journal article" date="2012" name="Science">
        <title>The Paleozoic origin of enzymatic lignin decomposition reconstructed from 31 fungal genomes.</title>
        <authorList>
            <person name="Floudas D."/>
            <person name="Binder M."/>
            <person name="Riley R."/>
            <person name="Barry K."/>
            <person name="Blanchette R.A."/>
            <person name="Henrissat B."/>
            <person name="Martinez A.T."/>
            <person name="Otillar R."/>
            <person name="Spatafora J.W."/>
            <person name="Yadav J.S."/>
            <person name="Aerts A."/>
            <person name="Benoit I."/>
            <person name="Boyd A."/>
            <person name="Carlson A."/>
            <person name="Copeland A."/>
            <person name="Coutinho P.M."/>
            <person name="de Vries R.P."/>
            <person name="Ferreira P."/>
            <person name="Findley K."/>
            <person name="Foster B."/>
            <person name="Gaskell J."/>
            <person name="Glotzer D."/>
            <person name="Gorecki P."/>
            <person name="Heitman J."/>
            <person name="Hesse C."/>
            <person name="Hori C."/>
            <person name="Igarashi K."/>
            <person name="Jurgens J.A."/>
            <person name="Kallen N."/>
            <person name="Kersten P."/>
            <person name="Kohler A."/>
            <person name="Kuees U."/>
            <person name="Kumar T.K.A."/>
            <person name="Kuo A."/>
            <person name="LaButti K."/>
            <person name="Larrondo L.F."/>
            <person name="Lindquist E."/>
            <person name="Ling A."/>
            <person name="Lombard V."/>
            <person name="Lucas S."/>
            <person name="Lundell T."/>
            <person name="Martin R."/>
            <person name="McLaughlin D.J."/>
            <person name="Morgenstern I."/>
            <person name="Morin E."/>
            <person name="Murat C."/>
            <person name="Nagy L.G."/>
            <person name="Nolan M."/>
            <person name="Ohm R.A."/>
            <person name="Patyshakuliyeva A."/>
            <person name="Rokas A."/>
            <person name="Ruiz-Duenas F.J."/>
            <person name="Sabat G."/>
            <person name="Salamov A."/>
            <person name="Samejima M."/>
            <person name="Schmutz J."/>
            <person name="Slot J.C."/>
            <person name="St John F."/>
            <person name="Stenlid J."/>
            <person name="Sun H."/>
            <person name="Sun S."/>
            <person name="Syed K."/>
            <person name="Tsang A."/>
            <person name="Wiebenga A."/>
            <person name="Young D."/>
            <person name="Pisabarro A."/>
            <person name="Eastwood D.C."/>
            <person name="Martin F."/>
            <person name="Cullen D."/>
            <person name="Grigoriev I.V."/>
            <person name="Hibbett D.S."/>
        </authorList>
    </citation>
    <scope>NUCLEOTIDE SEQUENCE [LARGE SCALE GENOMIC DNA]</scope>
    <source>
        <strain evidence="3">TFB10046</strain>
    </source>
</reference>
<dbReference type="Proteomes" id="UP000006514">
    <property type="component" value="Unassembled WGS sequence"/>
</dbReference>
<accession>J0WNP9</accession>
<feature type="region of interest" description="Disordered" evidence="1">
    <location>
        <begin position="95"/>
        <end position="206"/>
    </location>
</feature>
<sequence length="356" mass="38853">MPAASPAPDLLLASKRVYIDPHVYGLPHQSASRLRFEDLITRRLGAKITNGPLIADYIAVEISSTPVDDNMLDADAHVVRHDFFQLTASITSTSLVPFPGRNLRHSSAESDLPERDSTEVRSPTATPSKAPGAPSHHSTRLRTLPEVVDPTLADASSPSPHSDAHADSSDQNEESSARTPIRARTARNPESNVSDNEPPSLDSCPIPDCIVPTNRYAFQYEPIRDWALTFTKWAATYALDASTDKVRFGKAYLYAVSGMMSNLAPEAIWDSSLHSAASRRPEFFELLKQAALDGRDAALADDRVPLSENELYRHLGHAGDRYDDAIAAGTLRELKNEDRDPLQSTSLPGKPAGKKP</sequence>
<evidence type="ECO:0000313" key="3">
    <source>
        <dbReference type="Proteomes" id="UP000006514"/>
    </source>
</evidence>
<dbReference type="AlphaFoldDB" id="J0WNP9"/>